<evidence type="ECO:0000313" key="2">
    <source>
        <dbReference type="EMBL" id="CAH1102104.1"/>
    </source>
</evidence>
<evidence type="ECO:0000313" key="3">
    <source>
        <dbReference type="Proteomes" id="UP001153636"/>
    </source>
</evidence>
<organism evidence="2 3">
    <name type="scientific">Psylliodes chrysocephalus</name>
    <dbReference type="NCBI Taxonomy" id="3402493"/>
    <lineage>
        <taxon>Eukaryota</taxon>
        <taxon>Metazoa</taxon>
        <taxon>Ecdysozoa</taxon>
        <taxon>Arthropoda</taxon>
        <taxon>Hexapoda</taxon>
        <taxon>Insecta</taxon>
        <taxon>Pterygota</taxon>
        <taxon>Neoptera</taxon>
        <taxon>Endopterygota</taxon>
        <taxon>Coleoptera</taxon>
        <taxon>Polyphaga</taxon>
        <taxon>Cucujiformia</taxon>
        <taxon>Chrysomeloidea</taxon>
        <taxon>Chrysomelidae</taxon>
        <taxon>Galerucinae</taxon>
        <taxon>Alticini</taxon>
        <taxon>Psylliodes</taxon>
    </lineage>
</organism>
<keyword evidence="3" id="KW-1185">Reference proteome</keyword>
<name>A0A9P0CH24_9CUCU</name>
<proteinExistence type="predicted"/>
<protein>
    <recommendedName>
        <fullName evidence="1">Mutator-like transposase domain-containing protein</fullName>
    </recommendedName>
</protein>
<evidence type="ECO:0000259" key="1">
    <source>
        <dbReference type="Pfam" id="PF20700"/>
    </source>
</evidence>
<dbReference type="AlphaFoldDB" id="A0A9P0CH24"/>
<dbReference type="Proteomes" id="UP001153636">
    <property type="component" value="Chromosome 12"/>
</dbReference>
<dbReference type="EMBL" id="OV651824">
    <property type="protein sequence ID" value="CAH1102104.1"/>
    <property type="molecule type" value="Genomic_DNA"/>
</dbReference>
<dbReference type="Pfam" id="PF20700">
    <property type="entry name" value="Mutator"/>
    <property type="match status" value="1"/>
</dbReference>
<gene>
    <name evidence="2" type="ORF">PSYICH_LOCUS3252</name>
</gene>
<sequence>MQKLKYVKMIGDGASSVYQKNCLERFYGRTMVSKVECINHLLRNYCTNTKKYSPKNKIVSPRLKKVLSDRILKLRVGIKSAVNYHRKITSDIVDNVKQLTADIKTSPYHTFGNHSNCAQYFCKRQQNDRDYVTEIEECGLTDDIVSAVNGWFITDTVYY</sequence>
<dbReference type="OrthoDB" id="6779242at2759"/>
<feature type="domain" description="Mutator-like transposase" evidence="1">
    <location>
        <begin position="1"/>
        <end position="122"/>
    </location>
</feature>
<dbReference type="InterPro" id="IPR049012">
    <property type="entry name" value="Mutator_transp_dom"/>
</dbReference>
<reference evidence="2" key="1">
    <citation type="submission" date="2022-01" db="EMBL/GenBank/DDBJ databases">
        <authorList>
            <person name="King R."/>
        </authorList>
    </citation>
    <scope>NUCLEOTIDE SEQUENCE</scope>
</reference>
<accession>A0A9P0CH24</accession>